<accession>A0A7X0J0A4</accession>
<feature type="transmembrane region" description="Helical" evidence="1">
    <location>
        <begin position="92"/>
        <end position="111"/>
    </location>
</feature>
<dbReference type="EMBL" id="JACHCC010000002">
    <property type="protein sequence ID" value="MBB6498704.1"/>
    <property type="molecule type" value="Genomic_DNA"/>
</dbReference>
<evidence type="ECO:0000259" key="2">
    <source>
        <dbReference type="Pfam" id="PF04773"/>
    </source>
</evidence>
<dbReference type="Pfam" id="PF16344">
    <property type="entry name" value="FecR_C"/>
    <property type="match status" value="1"/>
</dbReference>
<dbReference type="PANTHER" id="PTHR30273:SF2">
    <property type="entry name" value="PROTEIN FECR"/>
    <property type="match status" value="1"/>
</dbReference>
<reference evidence="4 5" key="1">
    <citation type="submission" date="2020-08" db="EMBL/GenBank/DDBJ databases">
        <title>Genomic Encyclopedia of Type Strains, Phase IV (KMG-V): Genome sequencing to study the core and pangenomes of soil and plant-associated prokaryotes.</title>
        <authorList>
            <person name="Whitman W."/>
        </authorList>
    </citation>
    <scope>NUCLEOTIDE SEQUENCE [LARGE SCALE GENOMIC DNA]</scope>
    <source>
        <strain evidence="4 5">M2T3</strain>
    </source>
</reference>
<keyword evidence="1" id="KW-0472">Membrane</keyword>
<dbReference type="PIRSF" id="PIRSF018266">
    <property type="entry name" value="FecR"/>
    <property type="match status" value="1"/>
</dbReference>
<dbReference type="InterPro" id="IPR006860">
    <property type="entry name" value="FecR"/>
</dbReference>
<organism evidence="4 5">
    <name type="scientific">Pedobacter cryoconitis</name>
    <dbReference type="NCBI Taxonomy" id="188932"/>
    <lineage>
        <taxon>Bacteria</taxon>
        <taxon>Pseudomonadati</taxon>
        <taxon>Bacteroidota</taxon>
        <taxon>Sphingobacteriia</taxon>
        <taxon>Sphingobacteriales</taxon>
        <taxon>Sphingobacteriaceae</taxon>
        <taxon>Pedobacter</taxon>
    </lineage>
</organism>
<sequence length="347" mass="39977">MERSRVIELLARKMAGEATQRELEELNELIARYPDSVYYEEILKQLWPNAEDITADYPDVDRIYECHKLRYHNELTDSAMEIPSRNGYSYKTISFIALTACFLFFMGLFYLHSINKNALNTQLIAGKGMRKNIRLPDGTMVWLNADSKLSYNSDIAGKDVRIVHLVGEAFFDVAHHESQPFIVNTEKISVRVLGTAFNIKAYPVDKKSVATLLRGSIELSVNEQPQQKIILNPSEKFELVEGENGVLKTNVTLMIDHITPVRIGGNEYIEEVSWKNNTLVFHNESFEDLKPRLERWFNVKIDFHSAQSKSYRFTGVFKNENIKEALTAMQLIKPFTFNLKAHDVIIY</sequence>
<evidence type="ECO:0000313" key="4">
    <source>
        <dbReference type="EMBL" id="MBB6498704.1"/>
    </source>
</evidence>
<dbReference type="GO" id="GO:0016989">
    <property type="term" value="F:sigma factor antagonist activity"/>
    <property type="evidence" value="ECO:0007669"/>
    <property type="project" value="TreeGrafter"/>
</dbReference>
<dbReference type="InterPro" id="IPR032508">
    <property type="entry name" value="FecR_C"/>
</dbReference>
<evidence type="ECO:0000256" key="1">
    <source>
        <dbReference type="SAM" id="Phobius"/>
    </source>
</evidence>
<feature type="domain" description="Protein FecR C-terminal" evidence="3">
    <location>
        <begin position="279"/>
        <end position="346"/>
    </location>
</feature>
<dbReference type="Proteomes" id="UP000521017">
    <property type="component" value="Unassembled WGS sequence"/>
</dbReference>
<protein>
    <submittedName>
        <fullName evidence="4">Ferric-dicitrate binding protein FerR (Iron transport regulator)</fullName>
    </submittedName>
</protein>
<dbReference type="RefSeq" id="WP_184623070.1">
    <property type="nucleotide sequence ID" value="NZ_JACHCC010000002.1"/>
</dbReference>
<evidence type="ECO:0000313" key="5">
    <source>
        <dbReference type="Proteomes" id="UP000521017"/>
    </source>
</evidence>
<dbReference type="Gene3D" id="3.55.50.30">
    <property type="match status" value="1"/>
</dbReference>
<feature type="domain" description="FecR protein" evidence="2">
    <location>
        <begin position="125"/>
        <end position="218"/>
    </location>
</feature>
<proteinExistence type="predicted"/>
<comment type="caution">
    <text evidence="4">The sequence shown here is derived from an EMBL/GenBank/DDBJ whole genome shotgun (WGS) entry which is preliminary data.</text>
</comment>
<keyword evidence="1" id="KW-0812">Transmembrane</keyword>
<name>A0A7X0J0A4_9SPHI</name>
<dbReference type="PANTHER" id="PTHR30273">
    <property type="entry name" value="PERIPLASMIC SIGNAL SENSOR AND SIGMA FACTOR ACTIVATOR FECR-RELATED"/>
    <property type="match status" value="1"/>
</dbReference>
<dbReference type="InterPro" id="IPR012373">
    <property type="entry name" value="Ferrdict_sens_TM"/>
</dbReference>
<evidence type="ECO:0000259" key="3">
    <source>
        <dbReference type="Pfam" id="PF16344"/>
    </source>
</evidence>
<keyword evidence="1" id="KW-1133">Transmembrane helix</keyword>
<dbReference type="Gene3D" id="2.60.120.1440">
    <property type="match status" value="1"/>
</dbReference>
<dbReference type="Pfam" id="PF04773">
    <property type="entry name" value="FecR"/>
    <property type="match status" value="1"/>
</dbReference>
<gene>
    <name evidence="4" type="ORF">HDF25_000841</name>
</gene>
<dbReference type="AlphaFoldDB" id="A0A7X0J0A4"/>